<protein>
    <submittedName>
        <fullName evidence="4">Alpha/beta hydrolase</fullName>
    </submittedName>
</protein>
<evidence type="ECO:0000313" key="4">
    <source>
        <dbReference type="EMBL" id="MBV7267577.1"/>
    </source>
</evidence>
<dbReference type="PANTHER" id="PTHR40841">
    <property type="entry name" value="SIDEROPHORE TRIACETYLFUSARININE C ESTERASE"/>
    <property type="match status" value="1"/>
</dbReference>
<accession>A0A9X1JQH3</accession>
<dbReference type="PANTHER" id="PTHR40841:SF2">
    <property type="entry name" value="SIDEROPHORE-DEGRADING ESTERASE (EUROFUNG)"/>
    <property type="match status" value="1"/>
</dbReference>
<comment type="caution">
    <text evidence="4">The sequence shown here is derived from an EMBL/GenBank/DDBJ whole genome shotgun (WGS) entry which is preliminary data.</text>
</comment>
<comment type="similarity">
    <text evidence="1">Belongs to the esterase D family.</text>
</comment>
<dbReference type="EMBL" id="JAGSPD010000001">
    <property type="protein sequence ID" value="MBV7267577.1"/>
    <property type="molecule type" value="Genomic_DNA"/>
</dbReference>
<dbReference type="Pfam" id="PF00756">
    <property type="entry name" value="Esterase"/>
    <property type="match status" value="1"/>
</dbReference>
<keyword evidence="5" id="KW-1185">Reference proteome</keyword>
<name>A0A9X1JQH3_9FLAO</name>
<keyword evidence="3" id="KW-1133">Transmembrane helix</keyword>
<dbReference type="AlphaFoldDB" id="A0A9X1JQH3"/>
<keyword evidence="3" id="KW-0812">Transmembrane</keyword>
<dbReference type="InterPro" id="IPR000801">
    <property type="entry name" value="Esterase-like"/>
</dbReference>
<gene>
    <name evidence="4" type="ORF">KCG49_00055</name>
</gene>
<evidence type="ECO:0000256" key="3">
    <source>
        <dbReference type="SAM" id="Phobius"/>
    </source>
</evidence>
<keyword evidence="2 4" id="KW-0378">Hydrolase</keyword>
<sequence>MKKRIIYTILFIIMTSFISVIITLIIIDTSDTPSTYDTVELKSKVLQETRELIIKKPENYKKDAKYPVVYVVGGNSLTYTIANDTDLLSRVGNIPEVIVVGITGINQKTRQRDLTPPFLKQDLDDTNSSLGEADNFLKYIKSEVIPLVEENYNTNNQRTIIGHSREGLLVFYSLIFKPDLFDTRIALSPALWREDNKFVKHFEIFLNENPNLSSNLFMSMGEDEVDKMKIAFDLMVDVLKHKDLPNFNSKSFYMPNATHQTNHYLTACIGIDYFFNQNKKQ</sequence>
<proteinExistence type="inferred from homology"/>
<dbReference type="InterPro" id="IPR052558">
    <property type="entry name" value="Siderophore_Hydrolase_D"/>
</dbReference>
<keyword evidence="3" id="KW-0472">Membrane</keyword>
<dbReference type="GO" id="GO:0016788">
    <property type="term" value="F:hydrolase activity, acting on ester bonds"/>
    <property type="evidence" value="ECO:0007669"/>
    <property type="project" value="TreeGrafter"/>
</dbReference>
<organism evidence="4 5">
    <name type="scientific">Winogradskyella luteola</name>
    <dbReference type="NCBI Taxonomy" id="2828330"/>
    <lineage>
        <taxon>Bacteria</taxon>
        <taxon>Pseudomonadati</taxon>
        <taxon>Bacteroidota</taxon>
        <taxon>Flavobacteriia</taxon>
        <taxon>Flavobacteriales</taxon>
        <taxon>Flavobacteriaceae</taxon>
        <taxon>Winogradskyella</taxon>
    </lineage>
</organism>
<evidence type="ECO:0000256" key="2">
    <source>
        <dbReference type="ARBA" id="ARBA00022801"/>
    </source>
</evidence>
<dbReference type="Proteomes" id="UP001138894">
    <property type="component" value="Unassembled WGS sequence"/>
</dbReference>
<evidence type="ECO:0000313" key="5">
    <source>
        <dbReference type="Proteomes" id="UP001138894"/>
    </source>
</evidence>
<feature type="transmembrane region" description="Helical" evidence="3">
    <location>
        <begin position="7"/>
        <end position="27"/>
    </location>
</feature>
<dbReference type="RefSeq" id="WP_218544139.1">
    <property type="nucleotide sequence ID" value="NZ_JAGSPD010000001.1"/>
</dbReference>
<reference evidence="4" key="1">
    <citation type="submission" date="2021-04" db="EMBL/GenBank/DDBJ databases">
        <authorList>
            <person name="Pira H."/>
            <person name="Risdian C."/>
            <person name="Wink J."/>
        </authorList>
    </citation>
    <scope>NUCLEOTIDE SEQUENCE</scope>
    <source>
        <strain evidence="4">WHY3</strain>
    </source>
</reference>
<evidence type="ECO:0000256" key="1">
    <source>
        <dbReference type="ARBA" id="ARBA00005622"/>
    </source>
</evidence>